<evidence type="ECO:0000256" key="6">
    <source>
        <dbReference type="ARBA" id="ARBA00022840"/>
    </source>
</evidence>
<dbReference type="Pfam" id="PF00005">
    <property type="entry name" value="ABC_tran"/>
    <property type="match status" value="1"/>
</dbReference>
<dbReference type="Pfam" id="PF19055">
    <property type="entry name" value="ABC2_membrane_7"/>
    <property type="match status" value="1"/>
</dbReference>
<evidence type="ECO:0000256" key="1">
    <source>
        <dbReference type="ARBA" id="ARBA00004141"/>
    </source>
</evidence>
<feature type="transmembrane region" description="Helical" evidence="9">
    <location>
        <begin position="414"/>
        <end position="437"/>
    </location>
</feature>
<dbReference type="InterPro" id="IPR043926">
    <property type="entry name" value="ABCG_dom"/>
</dbReference>
<evidence type="ECO:0000256" key="7">
    <source>
        <dbReference type="ARBA" id="ARBA00022989"/>
    </source>
</evidence>
<dbReference type="SUPFAM" id="SSF52540">
    <property type="entry name" value="P-loop containing nucleoside triphosphate hydrolases"/>
    <property type="match status" value="1"/>
</dbReference>
<evidence type="ECO:0000313" key="11">
    <source>
        <dbReference type="EMBL" id="CAH0100424.1"/>
    </source>
</evidence>
<comment type="similarity">
    <text evidence="2">Belongs to the ABC transporter superfamily. ABCG family. Eye pigment precursor importer (TC 3.A.1.204) subfamily.</text>
</comment>
<dbReference type="CDD" id="cd03213">
    <property type="entry name" value="ABCG_EPDR"/>
    <property type="match status" value="1"/>
</dbReference>
<evidence type="ECO:0000256" key="8">
    <source>
        <dbReference type="ARBA" id="ARBA00023136"/>
    </source>
</evidence>
<comment type="caution">
    <text evidence="11">The sequence shown here is derived from an EMBL/GenBank/DDBJ whole genome shotgun (WGS) entry which is preliminary data.</text>
</comment>
<reference evidence="11" key="1">
    <citation type="submission" date="2021-11" db="EMBL/GenBank/DDBJ databases">
        <authorList>
            <person name="Schell T."/>
        </authorList>
    </citation>
    <scope>NUCLEOTIDE SEQUENCE</scope>
    <source>
        <strain evidence="11">M5</strain>
    </source>
</reference>
<name>A0A8J2RG72_9CRUS</name>
<dbReference type="SMART" id="SM00382">
    <property type="entry name" value="AAA"/>
    <property type="match status" value="1"/>
</dbReference>
<keyword evidence="3" id="KW-0813">Transport</keyword>
<dbReference type="Proteomes" id="UP000789390">
    <property type="component" value="Unassembled WGS sequence"/>
</dbReference>
<feature type="transmembrane region" description="Helical" evidence="9">
    <location>
        <begin position="521"/>
        <end position="541"/>
    </location>
</feature>
<feature type="transmembrane region" description="Helical" evidence="9">
    <location>
        <begin position="492"/>
        <end position="514"/>
    </location>
</feature>
<dbReference type="PROSITE" id="PS00211">
    <property type="entry name" value="ABC_TRANSPORTER_1"/>
    <property type="match status" value="1"/>
</dbReference>
<protein>
    <recommendedName>
        <fullName evidence="10">ABC transporter domain-containing protein</fullName>
    </recommendedName>
</protein>
<feature type="domain" description="ABC transporter" evidence="10">
    <location>
        <begin position="32"/>
        <end position="269"/>
    </location>
</feature>
<organism evidence="11 12">
    <name type="scientific">Daphnia galeata</name>
    <dbReference type="NCBI Taxonomy" id="27404"/>
    <lineage>
        <taxon>Eukaryota</taxon>
        <taxon>Metazoa</taxon>
        <taxon>Ecdysozoa</taxon>
        <taxon>Arthropoda</taxon>
        <taxon>Crustacea</taxon>
        <taxon>Branchiopoda</taxon>
        <taxon>Diplostraca</taxon>
        <taxon>Cladocera</taxon>
        <taxon>Anomopoda</taxon>
        <taxon>Daphniidae</taxon>
        <taxon>Daphnia</taxon>
    </lineage>
</organism>
<dbReference type="InterPro" id="IPR003439">
    <property type="entry name" value="ABC_transporter-like_ATP-bd"/>
</dbReference>
<keyword evidence="8 9" id="KW-0472">Membrane</keyword>
<evidence type="ECO:0000259" key="10">
    <source>
        <dbReference type="PROSITE" id="PS50893"/>
    </source>
</evidence>
<dbReference type="InterPro" id="IPR050352">
    <property type="entry name" value="ABCG_transporters"/>
</dbReference>
<evidence type="ECO:0000256" key="4">
    <source>
        <dbReference type="ARBA" id="ARBA00022692"/>
    </source>
</evidence>
<feature type="transmembrane region" description="Helical" evidence="9">
    <location>
        <begin position="383"/>
        <end position="402"/>
    </location>
</feature>
<feature type="transmembrane region" description="Helical" evidence="9">
    <location>
        <begin position="457"/>
        <end position="480"/>
    </location>
</feature>
<dbReference type="GO" id="GO:0005886">
    <property type="term" value="C:plasma membrane"/>
    <property type="evidence" value="ECO:0007669"/>
    <property type="project" value="TreeGrafter"/>
</dbReference>
<evidence type="ECO:0000256" key="2">
    <source>
        <dbReference type="ARBA" id="ARBA00005814"/>
    </source>
</evidence>
<dbReference type="InterPro" id="IPR027417">
    <property type="entry name" value="P-loop_NTPase"/>
</dbReference>
<keyword evidence="7 9" id="KW-1133">Transmembrane helix</keyword>
<dbReference type="InterPro" id="IPR013525">
    <property type="entry name" value="ABC2_TM"/>
</dbReference>
<dbReference type="FunFam" id="3.40.50.300:FF:000891">
    <property type="entry name" value="ATP-binding cassette sub-family G member"/>
    <property type="match status" value="1"/>
</dbReference>
<evidence type="ECO:0000256" key="9">
    <source>
        <dbReference type="SAM" id="Phobius"/>
    </source>
</evidence>
<dbReference type="OrthoDB" id="66620at2759"/>
<evidence type="ECO:0000256" key="5">
    <source>
        <dbReference type="ARBA" id="ARBA00022741"/>
    </source>
</evidence>
<dbReference type="Gene3D" id="3.40.50.300">
    <property type="entry name" value="P-loop containing nucleotide triphosphate hydrolases"/>
    <property type="match status" value="1"/>
</dbReference>
<keyword evidence="12" id="KW-1185">Reference proteome</keyword>
<gene>
    <name evidence="11" type="ORF">DGAL_LOCUS2654</name>
</gene>
<dbReference type="InterPro" id="IPR003593">
    <property type="entry name" value="AAA+_ATPase"/>
</dbReference>
<evidence type="ECO:0000313" key="12">
    <source>
        <dbReference type="Proteomes" id="UP000789390"/>
    </source>
</evidence>
<dbReference type="AlphaFoldDB" id="A0A8J2RG72"/>
<dbReference type="PANTHER" id="PTHR48041:SF78">
    <property type="entry name" value="ABC TRANSPORTER EXPRESSED IN TRACHEA, ISOFORM A"/>
    <property type="match status" value="1"/>
</dbReference>
<keyword evidence="5" id="KW-0547">Nucleotide-binding</keyword>
<dbReference type="InterPro" id="IPR017871">
    <property type="entry name" value="ABC_transporter-like_CS"/>
</dbReference>
<feature type="transmembrane region" description="Helical" evidence="9">
    <location>
        <begin position="604"/>
        <end position="626"/>
    </location>
</feature>
<sequence length="635" mass="70723">MEVDKSSSAAAWSQAEVSKTQKYNKVISSLDLTFRDLCFTAGKGTKGKRILHKMSGAFKSGQLTAILGPSGAGKTSLMNILAGLKTTGVEGLVQVNGTERNLKTFRKRSAYITQKDHLLSNLTVNEYMMAAAHLKLGNDVPNKEKKIIIDNVMATLGLTETGRTRISCLSGGECKRLSIGLELVNNPTILFLDEPTSGLDSSSSLQCVSLLREIARSGRTVVTTIHQPSSRLLELFDHLYIVAGGSCMYQGPVQSLVPYLQTMNLNCPSYHNPADFAMDIASGEYGDVLSGLVNGIENGRLIYQESPTPTLASPSLSHDTGFYDEDEDVNMLDGKKNSKAKNKANHKTIDERLIYAAPFHTQVAVLLRRTWRTIWREKMLTMLRFAAHIIVSILMGLLYWRVGDDASVIYNNAGLLFFNQLFILFAAMMPTVVTFPLERKVLVREHLNHWYSLKAYYLAKTLADIPFQIIFPVLYLVTVYLMTNQPMSIERFGMLLCITICMSLVAQGIGLLVGAAFNIQVAVFVAPACAIPFLLFSGFFVNLNAIPPYMSWIADISFFRYAFEGSMLAIYGNDRPPLTCSQPYCHYRYADKFLEQFDLGQSSYYLSVVGLLVFFVLIRVAGYVVLRFKLRHVRS</sequence>
<comment type="subcellular location">
    <subcellularLocation>
        <location evidence="1">Membrane</location>
        <topology evidence="1">Multi-pass membrane protein</topology>
    </subcellularLocation>
</comment>
<dbReference type="PROSITE" id="PS50893">
    <property type="entry name" value="ABC_TRANSPORTER_2"/>
    <property type="match status" value="1"/>
</dbReference>
<dbReference type="PANTHER" id="PTHR48041">
    <property type="entry name" value="ABC TRANSPORTER G FAMILY MEMBER 28"/>
    <property type="match status" value="1"/>
</dbReference>
<dbReference type="GO" id="GO:0140359">
    <property type="term" value="F:ABC-type transporter activity"/>
    <property type="evidence" value="ECO:0007669"/>
    <property type="project" value="InterPro"/>
</dbReference>
<dbReference type="Pfam" id="PF01061">
    <property type="entry name" value="ABC2_membrane"/>
    <property type="match status" value="1"/>
</dbReference>
<keyword evidence="4 9" id="KW-0812">Transmembrane</keyword>
<proteinExistence type="inferred from homology"/>
<dbReference type="GO" id="GO:0005524">
    <property type="term" value="F:ATP binding"/>
    <property type="evidence" value="ECO:0007669"/>
    <property type="project" value="UniProtKB-KW"/>
</dbReference>
<accession>A0A8J2RG72</accession>
<dbReference type="GO" id="GO:0016887">
    <property type="term" value="F:ATP hydrolysis activity"/>
    <property type="evidence" value="ECO:0007669"/>
    <property type="project" value="InterPro"/>
</dbReference>
<evidence type="ECO:0000256" key="3">
    <source>
        <dbReference type="ARBA" id="ARBA00022448"/>
    </source>
</evidence>
<keyword evidence="6" id="KW-0067">ATP-binding</keyword>
<dbReference type="EMBL" id="CAKKLH010000035">
    <property type="protein sequence ID" value="CAH0100424.1"/>
    <property type="molecule type" value="Genomic_DNA"/>
</dbReference>